<feature type="coiled-coil region" evidence="1">
    <location>
        <begin position="21"/>
        <end position="55"/>
    </location>
</feature>
<comment type="caution">
    <text evidence="2">The sequence shown here is derived from an EMBL/GenBank/DDBJ whole genome shotgun (WGS) entry which is preliminary data.</text>
</comment>
<dbReference type="OrthoDB" id="1451701at2"/>
<protein>
    <recommendedName>
        <fullName evidence="4">Hydrolase</fullName>
    </recommendedName>
</protein>
<dbReference type="eggNOG" id="ENOG5032S0H">
    <property type="taxonomic scope" value="Bacteria"/>
</dbReference>
<dbReference type="RefSeq" id="WP_007094129.1">
    <property type="nucleotide sequence ID" value="NZ_CP142125.1"/>
</dbReference>
<dbReference type="EMBL" id="ABIB01000005">
    <property type="protein sequence ID" value="EDP96059.1"/>
    <property type="molecule type" value="Genomic_DNA"/>
</dbReference>
<dbReference type="Proteomes" id="UP000002945">
    <property type="component" value="Unassembled WGS sequence"/>
</dbReference>
<reference evidence="2 3" key="1">
    <citation type="journal article" date="2011" name="J. Bacteriol.">
        <title>Genome sequence of the algicidal bacterium Kordia algicida OT-1.</title>
        <authorList>
            <person name="Lee H.S."/>
            <person name="Kang S.G."/>
            <person name="Kwon K.K."/>
            <person name="Lee J.H."/>
            <person name="Kim S.J."/>
        </authorList>
    </citation>
    <scope>NUCLEOTIDE SEQUENCE [LARGE SCALE GENOMIC DNA]</scope>
    <source>
        <strain evidence="2 3">OT-1</strain>
    </source>
</reference>
<keyword evidence="1" id="KW-0175">Coiled coil</keyword>
<evidence type="ECO:0000313" key="2">
    <source>
        <dbReference type="EMBL" id="EDP96059.1"/>
    </source>
</evidence>
<sequence>MRKRILLFTIIFLALLAIYQYVSMNKMYKQQNEKIEKLREKTESLKNDVTAYKDTMEILINENLDLSYFSLKNNGEALAYFDEYNFETDKLSQEITDAIYDLNSASANNPLVPFDGTGGKFMAVDKVKVINHKWVLCSFSDGTYWGEMLLEYEIDKDKKLKFELVREVLYQRY</sequence>
<dbReference type="AlphaFoldDB" id="A9DXX7"/>
<evidence type="ECO:0008006" key="4">
    <source>
        <dbReference type="Google" id="ProtNLM"/>
    </source>
</evidence>
<dbReference type="STRING" id="391587.KAOT1_07818"/>
<gene>
    <name evidence="2" type="ORF">KAOT1_07818</name>
</gene>
<evidence type="ECO:0000256" key="1">
    <source>
        <dbReference type="SAM" id="Coils"/>
    </source>
</evidence>
<keyword evidence="3" id="KW-1185">Reference proteome</keyword>
<evidence type="ECO:0000313" key="3">
    <source>
        <dbReference type="Proteomes" id="UP000002945"/>
    </source>
</evidence>
<organism evidence="2 3">
    <name type="scientific">Kordia algicida OT-1</name>
    <dbReference type="NCBI Taxonomy" id="391587"/>
    <lineage>
        <taxon>Bacteria</taxon>
        <taxon>Pseudomonadati</taxon>
        <taxon>Bacteroidota</taxon>
        <taxon>Flavobacteriia</taxon>
        <taxon>Flavobacteriales</taxon>
        <taxon>Flavobacteriaceae</taxon>
        <taxon>Kordia</taxon>
    </lineage>
</organism>
<name>A9DXX7_9FLAO</name>
<dbReference type="HOGENOM" id="CLU_137235_0_0_10"/>
<proteinExistence type="predicted"/>
<accession>A9DXX7</accession>